<keyword evidence="1" id="KW-1133">Transmembrane helix</keyword>
<feature type="transmembrane region" description="Helical" evidence="1">
    <location>
        <begin position="161"/>
        <end position="182"/>
    </location>
</feature>
<accession>A0ABD2XUZ0</accession>
<dbReference type="EMBL" id="JBJUIK010000017">
    <property type="protein sequence ID" value="KAL3497960.1"/>
    <property type="molecule type" value="Genomic_DNA"/>
</dbReference>
<protein>
    <submittedName>
        <fullName evidence="2">Uncharacterized protein</fullName>
    </submittedName>
</protein>
<comment type="caution">
    <text evidence="2">The sequence shown here is derived from an EMBL/GenBank/DDBJ whole genome shotgun (WGS) entry which is preliminary data.</text>
</comment>
<keyword evidence="3" id="KW-1185">Reference proteome</keyword>
<gene>
    <name evidence="2" type="ORF">ACH5RR_040692</name>
</gene>
<dbReference type="Proteomes" id="UP001630127">
    <property type="component" value="Unassembled WGS sequence"/>
</dbReference>
<evidence type="ECO:0000256" key="1">
    <source>
        <dbReference type="SAM" id="Phobius"/>
    </source>
</evidence>
<organism evidence="2 3">
    <name type="scientific">Cinchona calisaya</name>
    <dbReference type="NCBI Taxonomy" id="153742"/>
    <lineage>
        <taxon>Eukaryota</taxon>
        <taxon>Viridiplantae</taxon>
        <taxon>Streptophyta</taxon>
        <taxon>Embryophyta</taxon>
        <taxon>Tracheophyta</taxon>
        <taxon>Spermatophyta</taxon>
        <taxon>Magnoliopsida</taxon>
        <taxon>eudicotyledons</taxon>
        <taxon>Gunneridae</taxon>
        <taxon>Pentapetalae</taxon>
        <taxon>asterids</taxon>
        <taxon>lamiids</taxon>
        <taxon>Gentianales</taxon>
        <taxon>Rubiaceae</taxon>
        <taxon>Cinchonoideae</taxon>
        <taxon>Cinchoneae</taxon>
        <taxon>Cinchona</taxon>
    </lineage>
</organism>
<dbReference type="AlphaFoldDB" id="A0ABD2XUZ0"/>
<sequence length="253" mass="28743">MGYRNKERGKMETWMEAPVWKRWLVRRLNGNGIDAGKGRLGAGGDLLGRQERWSGCWCWEIGRRMAGKCSKRNFLWVVNYLSGPSTCKFQGKFCVAEFTAPLPPPPSKGFTPRPGPNPLQLHFQQMGQYIKSILESRSENPNSTRPVFAVVDSLMCWSKEVFMKFGVPVVALFTFGAVGLAMEHATWKADVENLKPGETRLLPGLPDYMAFSYSDLRSTRKGSDWISWFNQLRLDHDLRKSLFQLSQVMSLIG</sequence>
<name>A0ABD2XUZ0_9GENT</name>
<evidence type="ECO:0000313" key="3">
    <source>
        <dbReference type="Proteomes" id="UP001630127"/>
    </source>
</evidence>
<keyword evidence="1" id="KW-0472">Membrane</keyword>
<reference evidence="2 3" key="1">
    <citation type="submission" date="2024-11" db="EMBL/GenBank/DDBJ databases">
        <title>A near-complete genome assembly of Cinchona calisaya.</title>
        <authorList>
            <person name="Lian D.C."/>
            <person name="Zhao X.W."/>
            <person name="Wei L."/>
        </authorList>
    </citation>
    <scope>NUCLEOTIDE SEQUENCE [LARGE SCALE GENOMIC DNA]</scope>
    <source>
        <tissue evidence="2">Nenye</tissue>
    </source>
</reference>
<dbReference type="SUPFAM" id="SSF53756">
    <property type="entry name" value="UDP-Glycosyltransferase/glycogen phosphorylase"/>
    <property type="match status" value="1"/>
</dbReference>
<proteinExistence type="predicted"/>
<keyword evidence="1" id="KW-0812">Transmembrane</keyword>
<dbReference type="Gene3D" id="3.40.50.2000">
    <property type="entry name" value="Glycogen Phosphorylase B"/>
    <property type="match status" value="1"/>
</dbReference>
<evidence type="ECO:0000313" key="2">
    <source>
        <dbReference type="EMBL" id="KAL3497960.1"/>
    </source>
</evidence>